<reference evidence="2" key="1">
    <citation type="submission" date="2017-03" db="EMBL/GenBank/DDBJ databases">
        <authorList>
            <person name="Rodrigo-Torres L."/>
            <person name="Arahal R.D."/>
            <person name="Lucena T."/>
        </authorList>
    </citation>
    <scope>NUCLEOTIDE SEQUENCE [LARGE SCALE GENOMIC DNA]</scope>
    <source>
        <strain evidence="2">CECT 8370</strain>
    </source>
</reference>
<evidence type="ECO:0000313" key="2">
    <source>
        <dbReference type="Proteomes" id="UP000194012"/>
    </source>
</evidence>
<dbReference type="SUPFAM" id="SSF46955">
    <property type="entry name" value="Putative DNA-binding domain"/>
    <property type="match status" value="1"/>
</dbReference>
<dbReference type="Gene3D" id="1.10.1660.10">
    <property type="match status" value="1"/>
</dbReference>
<protein>
    <submittedName>
        <fullName evidence="1">Chaperone-modulator protein CbpM</fullName>
    </submittedName>
</protein>
<keyword evidence="2" id="KW-1185">Reference proteome</keyword>
<dbReference type="OrthoDB" id="9800876at2"/>
<accession>A0A1X7A095</accession>
<sequence>MSIDEQTVVARVERVTTRELRLWVRQGWVRPAESASGPVFDELDIARVRLLCDLKKEMSLSTDTIPVVLTLIDRLHQTRRELRALTQALEAQPDDIRQSVVSAFVEIQGKDDKADGGQQP</sequence>
<evidence type="ECO:0000313" key="1">
    <source>
        <dbReference type="EMBL" id="SLN64927.1"/>
    </source>
</evidence>
<dbReference type="Pfam" id="PF13591">
    <property type="entry name" value="MerR_2"/>
    <property type="match status" value="1"/>
</dbReference>
<dbReference type="AlphaFoldDB" id="A0A1X7A095"/>
<name>A0A1X7A095_9RHOB</name>
<dbReference type="Proteomes" id="UP000194012">
    <property type="component" value="Unassembled WGS sequence"/>
</dbReference>
<gene>
    <name evidence="1" type="ORF">ROG8370_03013</name>
</gene>
<organism evidence="1 2">
    <name type="scientific">Roseovarius gaetbuli</name>
    <dbReference type="NCBI Taxonomy" id="1356575"/>
    <lineage>
        <taxon>Bacteria</taxon>
        <taxon>Pseudomonadati</taxon>
        <taxon>Pseudomonadota</taxon>
        <taxon>Alphaproteobacteria</taxon>
        <taxon>Rhodobacterales</taxon>
        <taxon>Roseobacteraceae</taxon>
        <taxon>Roseovarius</taxon>
    </lineage>
</organism>
<dbReference type="EMBL" id="FWFJ01000036">
    <property type="protein sequence ID" value="SLN64927.1"/>
    <property type="molecule type" value="Genomic_DNA"/>
</dbReference>
<dbReference type="InterPro" id="IPR009061">
    <property type="entry name" value="DNA-bd_dom_put_sf"/>
</dbReference>
<dbReference type="RefSeq" id="WP_085827971.1">
    <property type="nucleotide sequence ID" value="NZ_FWFJ01000036.1"/>
</dbReference>
<proteinExistence type="predicted"/>